<dbReference type="Pfam" id="PF26563">
    <property type="entry name" value="Rv3660c_N"/>
    <property type="match status" value="1"/>
</dbReference>
<dbReference type="GO" id="GO:0009898">
    <property type="term" value="C:cytoplasmic side of plasma membrane"/>
    <property type="evidence" value="ECO:0007669"/>
    <property type="project" value="TreeGrafter"/>
</dbReference>
<reference evidence="2 3" key="1">
    <citation type="submission" date="2018-06" db="EMBL/GenBank/DDBJ databases">
        <authorList>
            <consortium name="Pathogen Informatics"/>
            <person name="Doyle S."/>
        </authorList>
    </citation>
    <scope>NUCLEOTIDE SEQUENCE [LARGE SCALE GENOMIC DNA]</scope>
    <source>
        <strain evidence="2 3">NCTC10994</strain>
    </source>
</reference>
<feature type="domain" description="Rv3660c-like CheY-like N-terminal" evidence="1">
    <location>
        <begin position="7"/>
        <end position="113"/>
    </location>
</feature>
<dbReference type="EMBL" id="LS483468">
    <property type="protein sequence ID" value="SQI32546.1"/>
    <property type="molecule type" value="Genomic_DNA"/>
</dbReference>
<evidence type="ECO:0000313" key="2">
    <source>
        <dbReference type="EMBL" id="SQI32546.1"/>
    </source>
</evidence>
<dbReference type="Proteomes" id="UP000249091">
    <property type="component" value="Chromosome 1"/>
</dbReference>
<dbReference type="STRING" id="1219011.GCA_001895045_04037"/>
<dbReference type="RefSeq" id="WP_072704798.1">
    <property type="nucleotide sequence ID" value="NZ_JAFBBL010000001.1"/>
</dbReference>
<dbReference type="PANTHER" id="PTHR43384">
    <property type="entry name" value="SEPTUM SITE-DETERMINING PROTEIN MIND HOMOLOG, CHLOROPLASTIC-RELATED"/>
    <property type="match status" value="1"/>
</dbReference>
<gene>
    <name evidence="2" type="ORF">NCTC10994_02259</name>
</gene>
<dbReference type="InterPro" id="IPR017746">
    <property type="entry name" value="Cellulose_synthase_operon_BcsQ"/>
</dbReference>
<dbReference type="InterPro" id="IPR050625">
    <property type="entry name" value="ParA/MinD_ATPase"/>
</dbReference>
<sequence>MTNVLGLTDDPTLIAALRRVAAAADRELCEAAAPPARRAWADAAVVVVDHAAALACAAELPRRSGVVLVCPGTADLREWQAAAVVGAEHVLGLPDGEVELLAVIGATAEPEESGGTVLAVVGGCGGAGASTFAAALAWSAGRQDAGRDVLLVDADPYGCGLDVLTGLEERPGVRWSGLTVEGGRISARALRDAVPTWTQGIGVLSADRETRAQLDAGAAMAVVDAVQRSGTTVIADVGRAFGPVADALVSLAELTVVVVPARVGAALSSARIADRLVERGVAAGLVVRGPAPGGLTPADVAEVTGLPVLASMRPEPGLAEALERGGLRLRTRSPLLGAATDVLAPVGAARPRPRWIA</sequence>
<dbReference type="SUPFAM" id="SSF52540">
    <property type="entry name" value="P-loop containing nucleoside triphosphate hydrolases"/>
    <property type="match status" value="1"/>
</dbReference>
<dbReference type="PANTHER" id="PTHR43384:SF11">
    <property type="entry name" value="SEPTUM SITE DETERMINING PROTEIN"/>
    <property type="match status" value="1"/>
</dbReference>
<dbReference type="NCBIfam" id="TIGR03815">
    <property type="entry name" value="CpaE_hom_Actino"/>
    <property type="match status" value="1"/>
</dbReference>
<dbReference type="Pfam" id="PF06564">
    <property type="entry name" value="CBP_BcsQ"/>
    <property type="match status" value="1"/>
</dbReference>
<dbReference type="InterPro" id="IPR059050">
    <property type="entry name" value="Rv3660c_N"/>
</dbReference>
<evidence type="ECO:0000259" key="1">
    <source>
        <dbReference type="Pfam" id="PF26563"/>
    </source>
</evidence>
<proteinExistence type="predicted"/>
<accession>A0A2X4TYK8</accession>
<dbReference type="AlphaFoldDB" id="A0A2X4TYK8"/>
<dbReference type="Gene3D" id="3.40.50.300">
    <property type="entry name" value="P-loop containing nucleotide triphosphate hydrolases"/>
    <property type="match status" value="1"/>
</dbReference>
<dbReference type="KEGG" id="rcr:NCTC10994_02259"/>
<name>A0A2X4TYK8_9NOCA</name>
<dbReference type="InterPro" id="IPR027417">
    <property type="entry name" value="P-loop_NTPase"/>
</dbReference>
<dbReference type="GO" id="GO:0005829">
    <property type="term" value="C:cytosol"/>
    <property type="evidence" value="ECO:0007669"/>
    <property type="project" value="TreeGrafter"/>
</dbReference>
<protein>
    <submittedName>
        <fullName evidence="2">Membrane protein</fullName>
    </submittedName>
</protein>
<evidence type="ECO:0000313" key="3">
    <source>
        <dbReference type="Proteomes" id="UP000249091"/>
    </source>
</evidence>
<dbReference type="GO" id="GO:0051782">
    <property type="term" value="P:negative regulation of cell division"/>
    <property type="evidence" value="ECO:0007669"/>
    <property type="project" value="TreeGrafter"/>
</dbReference>
<organism evidence="2 3">
    <name type="scientific">Rhodococcus coprophilus</name>
    <dbReference type="NCBI Taxonomy" id="38310"/>
    <lineage>
        <taxon>Bacteria</taxon>
        <taxon>Bacillati</taxon>
        <taxon>Actinomycetota</taxon>
        <taxon>Actinomycetes</taxon>
        <taxon>Mycobacteriales</taxon>
        <taxon>Nocardiaceae</taxon>
        <taxon>Rhodococcus</taxon>
    </lineage>
</organism>
<keyword evidence="3" id="KW-1185">Reference proteome</keyword>
<dbReference type="GO" id="GO:0005524">
    <property type="term" value="F:ATP binding"/>
    <property type="evidence" value="ECO:0007669"/>
    <property type="project" value="TreeGrafter"/>
</dbReference>
<dbReference type="InterPro" id="IPR022521">
    <property type="entry name" value="Rv3660c"/>
</dbReference>
<dbReference type="GO" id="GO:0016887">
    <property type="term" value="F:ATP hydrolysis activity"/>
    <property type="evidence" value="ECO:0007669"/>
    <property type="project" value="TreeGrafter"/>
</dbReference>